<accession>A0A1G9C759</accession>
<dbReference type="Proteomes" id="UP000198706">
    <property type="component" value="Unassembled WGS sequence"/>
</dbReference>
<evidence type="ECO:0000313" key="3">
    <source>
        <dbReference type="Proteomes" id="UP000198706"/>
    </source>
</evidence>
<protein>
    <recommendedName>
        <fullName evidence="4">Cobalamin ABC transporter</fullName>
    </recommendedName>
</protein>
<dbReference type="RefSeq" id="WP_084337372.1">
    <property type="nucleotide sequence ID" value="NZ_CBKZNZ010000017.1"/>
</dbReference>
<name>A0A1G9C759_9PSED</name>
<feature type="transmembrane region" description="Helical" evidence="1">
    <location>
        <begin position="156"/>
        <end position="181"/>
    </location>
</feature>
<keyword evidence="1" id="KW-1133">Transmembrane helix</keyword>
<organism evidence="2 3">
    <name type="scientific">Pseudomonas indica</name>
    <dbReference type="NCBI Taxonomy" id="137658"/>
    <lineage>
        <taxon>Bacteria</taxon>
        <taxon>Pseudomonadati</taxon>
        <taxon>Pseudomonadota</taxon>
        <taxon>Gammaproteobacteria</taxon>
        <taxon>Pseudomonadales</taxon>
        <taxon>Pseudomonadaceae</taxon>
        <taxon>Pseudomonas</taxon>
    </lineage>
</organism>
<proteinExistence type="predicted"/>
<dbReference type="STRING" id="137658.SAMN05216186_107144"/>
<dbReference type="EMBL" id="FNFD01000007">
    <property type="protein sequence ID" value="SDK47499.1"/>
    <property type="molecule type" value="Genomic_DNA"/>
</dbReference>
<reference evidence="2 3" key="1">
    <citation type="submission" date="2016-10" db="EMBL/GenBank/DDBJ databases">
        <authorList>
            <person name="de Groot N.N."/>
        </authorList>
    </citation>
    <scope>NUCLEOTIDE SEQUENCE [LARGE SCALE GENOMIC DNA]</scope>
    <source>
        <strain evidence="2 3">JCM 21544</strain>
    </source>
</reference>
<evidence type="ECO:0000313" key="2">
    <source>
        <dbReference type="EMBL" id="SDK47499.1"/>
    </source>
</evidence>
<feature type="transmembrane region" description="Helical" evidence="1">
    <location>
        <begin position="82"/>
        <end position="101"/>
    </location>
</feature>
<gene>
    <name evidence="2" type="ORF">SAMN05216186_107144</name>
</gene>
<feature type="transmembrane region" description="Helical" evidence="1">
    <location>
        <begin position="108"/>
        <end position="136"/>
    </location>
</feature>
<keyword evidence="1" id="KW-0812">Transmembrane</keyword>
<evidence type="ECO:0000256" key="1">
    <source>
        <dbReference type="SAM" id="Phobius"/>
    </source>
</evidence>
<sequence>MLRLPPRVQLVVGIALALLMAMTRGQHFATVNLPSASWAVFFLAGIFLRPRWVFPALFIEASLLDFAAIQWAGVSDWCVSPAYWLLLPAYGSLWFGGHLYAGWHRNEWVSLATLILTLVVSAFVCYLFSGGGFYYFSGRYPEPIFAEFVQRIGMYYPRYFASLALYVGIAAVLYTGTFALFGHPRPLENPDERIG</sequence>
<keyword evidence="1" id="KW-0472">Membrane</keyword>
<dbReference type="AlphaFoldDB" id="A0A1G9C759"/>
<keyword evidence="3" id="KW-1185">Reference proteome</keyword>
<evidence type="ECO:0008006" key="4">
    <source>
        <dbReference type="Google" id="ProtNLM"/>
    </source>
</evidence>